<proteinExistence type="predicted"/>
<evidence type="ECO:0000259" key="3">
    <source>
        <dbReference type="SMART" id="SM00642"/>
    </source>
</evidence>
<dbReference type="SMART" id="SM00642">
    <property type="entry name" value="Aamy"/>
    <property type="match status" value="1"/>
</dbReference>
<dbReference type="PANTHER" id="PTHR10357:SF210">
    <property type="entry name" value="MALTODEXTRIN GLUCOSIDASE"/>
    <property type="match status" value="1"/>
</dbReference>
<name>A0ABM7WPK0_9BACT</name>
<protein>
    <submittedName>
        <fullName evidence="4">Neopullulanase</fullName>
    </submittedName>
</protein>
<accession>A0ABM7WPK0</accession>
<dbReference type="SUPFAM" id="SSF51011">
    <property type="entry name" value="Glycosyl hydrolase domain"/>
    <property type="match status" value="1"/>
</dbReference>
<dbReference type="EMBL" id="AP025591">
    <property type="protein sequence ID" value="BDG01386.1"/>
    <property type="molecule type" value="Genomic_DNA"/>
</dbReference>
<dbReference type="InterPro" id="IPR013780">
    <property type="entry name" value="Glyco_hydro_b"/>
</dbReference>
<evidence type="ECO:0000313" key="5">
    <source>
        <dbReference type="Proteomes" id="UP001162891"/>
    </source>
</evidence>
<feature type="domain" description="Glycosyl hydrolase family 13 catalytic" evidence="3">
    <location>
        <begin position="8"/>
        <end position="386"/>
    </location>
</feature>
<dbReference type="InterPro" id="IPR006047">
    <property type="entry name" value="GH13_cat_dom"/>
</dbReference>
<dbReference type="SUPFAM" id="SSF51445">
    <property type="entry name" value="(Trans)glycosidases"/>
    <property type="match status" value="1"/>
</dbReference>
<dbReference type="Gene3D" id="2.60.40.1180">
    <property type="entry name" value="Golgi alpha-mannosidase II"/>
    <property type="match status" value="1"/>
</dbReference>
<dbReference type="Proteomes" id="UP001162891">
    <property type="component" value="Chromosome"/>
</dbReference>
<keyword evidence="1" id="KW-0378">Hydrolase</keyword>
<evidence type="ECO:0000256" key="2">
    <source>
        <dbReference type="ARBA" id="ARBA00023295"/>
    </source>
</evidence>
<dbReference type="CDD" id="cd11338">
    <property type="entry name" value="AmyAc_CMD"/>
    <property type="match status" value="1"/>
</dbReference>
<sequence length="500" mass="53829">MHDAVFYAVNPDRFARDPEPSPHPWDDGALEPWDAPPAHRAYKGGTLRGLAARLDHLLALGVDALYLTPIWPSTTHHRYKPIDHLRVEPLLGGDAAFDALLAAAHARGLRVVLDGVFNHVGLGFPPFLDVLEYGERSPWRRWFRIAGWPLSPFDPSRPANYACWNGNRTMPELAHDHPPVREHVLSVVEHWLRRGVDGWRFDAPAGVGDVAFWRELRRRARAVRADAYLLGECWTDASAWLDGTQWDGATNYPLMGAIHRFAAGARIRPEHLVPGTPPQVPLDAAGFAREVEGLVARHPWPIPLAQLDFLGTHDTARFLTVAGGDRASVELGALLLFTLPGAPCLYAGDEVGMQGGLPPASRGGYPSHERWDLALLDLHRRLAAVRRANAPLRRGTLRPLHAAGDLLVFERVAGGETVIVAVNAGTAAARASVPLPRAAPPCLLEVGAAGARASGGAGAPLEVVVPGRSGVVLGACRPANLHGAFATSSSSAESTSETRA</sequence>
<organism evidence="4 5">
    <name type="scientific">Anaeromyxobacter oryzae</name>
    <dbReference type="NCBI Taxonomy" id="2918170"/>
    <lineage>
        <taxon>Bacteria</taxon>
        <taxon>Pseudomonadati</taxon>
        <taxon>Myxococcota</taxon>
        <taxon>Myxococcia</taxon>
        <taxon>Myxococcales</taxon>
        <taxon>Cystobacterineae</taxon>
        <taxon>Anaeromyxobacteraceae</taxon>
        <taxon>Anaeromyxobacter</taxon>
    </lineage>
</organism>
<dbReference type="PANTHER" id="PTHR10357">
    <property type="entry name" value="ALPHA-AMYLASE FAMILY MEMBER"/>
    <property type="match status" value="1"/>
</dbReference>
<dbReference type="Pfam" id="PF00128">
    <property type="entry name" value="Alpha-amylase"/>
    <property type="match status" value="1"/>
</dbReference>
<gene>
    <name evidence="4" type="ORF">AMOR_03820</name>
</gene>
<dbReference type="Gene3D" id="3.20.20.80">
    <property type="entry name" value="Glycosidases"/>
    <property type="match status" value="1"/>
</dbReference>
<dbReference type="InterPro" id="IPR017853">
    <property type="entry name" value="GH"/>
</dbReference>
<evidence type="ECO:0000313" key="4">
    <source>
        <dbReference type="EMBL" id="BDG01386.1"/>
    </source>
</evidence>
<evidence type="ECO:0000256" key="1">
    <source>
        <dbReference type="ARBA" id="ARBA00022801"/>
    </source>
</evidence>
<reference evidence="5" key="1">
    <citation type="journal article" date="2022" name="Int. J. Syst. Evol. Microbiol.">
        <title>Anaeromyxobacter oryzae sp. nov., Anaeromyxobacter diazotrophicus sp. nov. and Anaeromyxobacter paludicola sp. nov., isolated from paddy soils.</title>
        <authorList>
            <person name="Itoh H."/>
            <person name="Xu Z."/>
            <person name="Mise K."/>
            <person name="Masuda Y."/>
            <person name="Ushijima N."/>
            <person name="Hayakawa C."/>
            <person name="Shiratori Y."/>
            <person name="Senoo K."/>
        </authorList>
    </citation>
    <scope>NUCLEOTIDE SEQUENCE [LARGE SCALE GENOMIC DNA]</scope>
    <source>
        <strain evidence="5">Red232</strain>
    </source>
</reference>
<keyword evidence="5" id="KW-1185">Reference proteome</keyword>
<keyword evidence="2" id="KW-0326">Glycosidase</keyword>